<evidence type="ECO:0000256" key="4">
    <source>
        <dbReference type="ARBA" id="ARBA00022679"/>
    </source>
</evidence>
<evidence type="ECO:0000256" key="5">
    <source>
        <dbReference type="ARBA" id="ARBA00023136"/>
    </source>
</evidence>
<name>K9HW89_9PROT</name>
<feature type="region of interest" description="Disordered" evidence="7">
    <location>
        <begin position="1"/>
        <end position="24"/>
    </location>
</feature>
<keyword evidence="2" id="KW-1003">Cell membrane</keyword>
<dbReference type="RefSeq" id="WP_009538984.1">
    <property type="nucleotide sequence ID" value="NZ_ANHY01000003.1"/>
</dbReference>
<evidence type="ECO:0000313" key="8">
    <source>
        <dbReference type="EMBL" id="EKV32496.1"/>
    </source>
</evidence>
<gene>
    <name evidence="8" type="ORF">C882_2575</name>
</gene>
<evidence type="ECO:0000256" key="1">
    <source>
        <dbReference type="ARBA" id="ARBA00004533"/>
    </source>
</evidence>
<keyword evidence="4 8" id="KW-0808">Transferase</keyword>
<dbReference type="GO" id="GO:0005886">
    <property type="term" value="C:plasma membrane"/>
    <property type="evidence" value="ECO:0007669"/>
    <property type="project" value="UniProtKB-SubCell"/>
</dbReference>
<keyword evidence="5" id="KW-0472">Membrane</keyword>
<dbReference type="PANTHER" id="PTHR30606">
    <property type="entry name" value="LIPID A BIOSYNTHESIS LAUROYL ACYLTRANSFERASE"/>
    <property type="match status" value="1"/>
</dbReference>
<dbReference type="GO" id="GO:0009247">
    <property type="term" value="P:glycolipid biosynthetic process"/>
    <property type="evidence" value="ECO:0007669"/>
    <property type="project" value="UniProtKB-ARBA"/>
</dbReference>
<dbReference type="InterPro" id="IPR004960">
    <property type="entry name" value="LipA_acyltrans"/>
</dbReference>
<protein>
    <submittedName>
        <fullName evidence="8">Lipid A biosynthesis lauroyl acyltransferase</fullName>
    </submittedName>
</protein>
<dbReference type="eggNOG" id="COG1560">
    <property type="taxonomic scope" value="Bacteria"/>
</dbReference>
<evidence type="ECO:0000256" key="3">
    <source>
        <dbReference type="ARBA" id="ARBA00022519"/>
    </source>
</evidence>
<evidence type="ECO:0000313" key="9">
    <source>
        <dbReference type="Proteomes" id="UP000009881"/>
    </source>
</evidence>
<dbReference type="PANTHER" id="PTHR30606:SF9">
    <property type="entry name" value="LIPID A BIOSYNTHESIS LAUROYLTRANSFERASE"/>
    <property type="match status" value="1"/>
</dbReference>
<dbReference type="Proteomes" id="UP000009881">
    <property type="component" value="Unassembled WGS sequence"/>
</dbReference>
<keyword evidence="3" id="KW-0997">Cell inner membrane</keyword>
<evidence type="ECO:0000256" key="6">
    <source>
        <dbReference type="ARBA" id="ARBA00023315"/>
    </source>
</evidence>
<reference evidence="8 9" key="1">
    <citation type="journal article" date="2013" name="Genome Announc.">
        <title>Draft Genome Sequence of an Alphaproteobacterium, Caenispirillum salinarum AK4(T), Isolated from a Solar Saltern.</title>
        <authorList>
            <person name="Khatri I."/>
            <person name="Singh A."/>
            <person name="Korpole S."/>
            <person name="Pinnaka A.K."/>
            <person name="Subramanian S."/>
        </authorList>
    </citation>
    <scope>NUCLEOTIDE SEQUENCE [LARGE SCALE GENOMIC DNA]</scope>
    <source>
        <strain evidence="8 9">AK4</strain>
    </source>
</reference>
<comment type="caution">
    <text evidence="8">The sequence shown here is derived from an EMBL/GenBank/DDBJ whole genome shotgun (WGS) entry which is preliminary data.</text>
</comment>
<sequence>MTETEADTASRKSAAPAEPAPTLGQRAEAVTARALYGALGLLPADLASGLMGRLLRMVGPLIPVSRVGRDNLARAFPEKTRAEREAILRGMWENLGRIAGEYPHVHKAGFLRARMTVNGLDTLEAMRDDGIGGLFFSAHVGNWEVSSYAATAADLPLHRFYRAANNPLIEATLYRRGRSGMQGELLPKGRKGAARALGLLKRGGHVAIMADQKQNEGIPVPFFGRDAMTTPAVAEFALRLKLPVIPTRTVRLGGARFRVDVGPPMEFAPTGDHRADVAALTAQITQVVEGWVREHPDQWLWVHRRWPKG</sequence>
<dbReference type="EMBL" id="ANHY01000003">
    <property type="protein sequence ID" value="EKV32496.1"/>
    <property type="molecule type" value="Genomic_DNA"/>
</dbReference>
<keyword evidence="6 8" id="KW-0012">Acyltransferase</keyword>
<accession>K9HW89</accession>
<keyword evidence="9" id="KW-1185">Reference proteome</keyword>
<evidence type="ECO:0000256" key="2">
    <source>
        <dbReference type="ARBA" id="ARBA00022475"/>
    </source>
</evidence>
<dbReference type="CDD" id="cd07984">
    <property type="entry name" value="LPLAT_LABLAT-like"/>
    <property type="match status" value="1"/>
</dbReference>
<dbReference type="PATRIC" id="fig|1238182.3.peg.535"/>
<dbReference type="STRING" id="1238182.C882_2575"/>
<comment type="subcellular location">
    <subcellularLocation>
        <location evidence="1">Cell inner membrane</location>
    </subcellularLocation>
</comment>
<dbReference type="Pfam" id="PF03279">
    <property type="entry name" value="Lip_A_acyltrans"/>
    <property type="match status" value="1"/>
</dbReference>
<dbReference type="GO" id="GO:0016746">
    <property type="term" value="F:acyltransferase activity"/>
    <property type="evidence" value="ECO:0007669"/>
    <property type="project" value="UniProtKB-KW"/>
</dbReference>
<evidence type="ECO:0000256" key="7">
    <source>
        <dbReference type="SAM" id="MobiDB-lite"/>
    </source>
</evidence>
<proteinExistence type="predicted"/>
<organism evidence="8 9">
    <name type="scientific">Caenispirillum salinarum AK4</name>
    <dbReference type="NCBI Taxonomy" id="1238182"/>
    <lineage>
        <taxon>Bacteria</taxon>
        <taxon>Pseudomonadati</taxon>
        <taxon>Pseudomonadota</taxon>
        <taxon>Alphaproteobacteria</taxon>
        <taxon>Rhodospirillales</taxon>
        <taxon>Novispirillaceae</taxon>
        <taxon>Caenispirillum</taxon>
    </lineage>
</organism>
<dbReference type="AlphaFoldDB" id="K9HW89"/>